<reference evidence="2 3" key="1">
    <citation type="submission" date="2014-02" db="EMBL/GenBank/DDBJ databases">
        <title>The genome sequence of Colletotrichum fioriniae PJ7.</title>
        <authorList>
            <person name="Baroncelli R."/>
            <person name="Thon M.R."/>
        </authorList>
    </citation>
    <scope>NUCLEOTIDE SEQUENCE [LARGE SCALE GENOMIC DNA]</scope>
    <source>
        <strain evidence="2 3">PJ7</strain>
    </source>
</reference>
<dbReference type="Proteomes" id="UP000020467">
    <property type="component" value="Unassembled WGS sequence"/>
</dbReference>
<comment type="caution">
    <text evidence="2">The sequence shown here is derived from an EMBL/GenBank/DDBJ whole genome shotgun (WGS) entry which is preliminary data.</text>
</comment>
<keyword evidence="3" id="KW-1185">Reference proteome</keyword>
<dbReference type="HOGENOM" id="CLU_694458_0_0_1"/>
<gene>
    <name evidence="2" type="ORF">CFIO01_02186</name>
</gene>
<accession>A0A010SJG0</accession>
<proteinExistence type="predicted"/>
<name>A0A010SJG0_9PEZI</name>
<dbReference type="EMBL" id="JARH01000134">
    <property type="protein sequence ID" value="EXF84973.1"/>
    <property type="molecule type" value="Genomic_DNA"/>
</dbReference>
<evidence type="ECO:0000313" key="3">
    <source>
        <dbReference type="Proteomes" id="UP000020467"/>
    </source>
</evidence>
<dbReference type="KEGG" id="cfj:CFIO01_02186"/>
<dbReference type="AlphaFoldDB" id="A0A010SJG0"/>
<dbReference type="OrthoDB" id="4818638at2759"/>
<feature type="compositionally biased region" description="Polar residues" evidence="1">
    <location>
        <begin position="14"/>
        <end position="25"/>
    </location>
</feature>
<sequence>MDTLISDAFPPSDPQQTNSQSGEQQVPNMRFYRMCKCYDELPNNVTLWPLSRSILNGRSNPQNWGLLMSPAFIDTALDCGPDYQDIEDPAQNEQADFSNTQCRFVKGRIPEVIDTVGNPYVRQAGDLSFIDFPTDQDKAPGARLVPDKPGSMAVICLDDVFKGLKTIAMSIHNWQAMSSGTDIQILFNRMHMKMDTFRAIEDTVGGLKEFLKDEGQCSAITNSSYARGHSHPPEYPKEPQRLYRKLQEKKYNPLRLLTCIFTSVDTIYFVDLTGPAISYSESNKKIRNYVETAINCYCATCGEKHEGKPKVWAGVEHLRFAELWSCKATELGLELMLTNQREAQDYLKECWPQEDYHGEKWRRDIPKVRSLVSFRIPSGQAVHDGPEVVVASDWVDH</sequence>
<evidence type="ECO:0000256" key="1">
    <source>
        <dbReference type="SAM" id="MobiDB-lite"/>
    </source>
</evidence>
<organism evidence="2 3">
    <name type="scientific">Colletotrichum fioriniae PJ7</name>
    <dbReference type="NCBI Taxonomy" id="1445577"/>
    <lineage>
        <taxon>Eukaryota</taxon>
        <taxon>Fungi</taxon>
        <taxon>Dikarya</taxon>
        <taxon>Ascomycota</taxon>
        <taxon>Pezizomycotina</taxon>
        <taxon>Sordariomycetes</taxon>
        <taxon>Hypocreomycetidae</taxon>
        <taxon>Glomerellales</taxon>
        <taxon>Glomerellaceae</taxon>
        <taxon>Colletotrichum</taxon>
        <taxon>Colletotrichum acutatum species complex</taxon>
    </lineage>
</organism>
<feature type="region of interest" description="Disordered" evidence="1">
    <location>
        <begin position="1"/>
        <end position="25"/>
    </location>
</feature>
<protein>
    <submittedName>
        <fullName evidence="2">Uncharacterized protein</fullName>
    </submittedName>
</protein>
<evidence type="ECO:0000313" key="2">
    <source>
        <dbReference type="EMBL" id="EXF84973.1"/>
    </source>
</evidence>
<dbReference type="eggNOG" id="ENOG502T7FM">
    <property type="taxonomic scope" value="Eukaryota"/>
</dbReference>